<sequence length="666" mass="73099">MKRSIATVSLSGTLEEKLRACANAGYDGIELFENDLLCSVHAPETVRRMCEDLGIEIALYQPFRDFDSTDPARFARNLERARRKFDLMHRLGADKILVCSHVGADAVFDRQQLVDQLGQLARLAQSAHVEAGYEALAWGRHVHSYRDAWRAVREVDHPNLGIVLDSFHTLSIRDDLSELDSIPGDRITFVQLADAPLLAMDVLEWSRHFRCFPGQGSFELAPFVAPILRNGYAGPLSLEVFNDGFRSAPARVTALDGLRSLIWVEDRARAYLDAHDVFATPAAAVFAVHDGESGSTHDEPQGIGHATAAVESVRAQTAAPASLVSPTGFAFLEFAVDDATRTRLADWLAHFGFVRARRHRSKRVSLYQQGPVNLILNAEPDSFADRFYGEHGLSLCAAALAVDDADTTLNRATTFRYAPYKGSVGPEEREIPGVVAPDGSLIYLVADGPGKPTIYDTDFVPTHETAPADAADLTGIDHLCLALPRDAIDSWVLFAQAAFGLKPEQQWMLPDPYGLVRSRALRSDDGRLRISLNTSDDTRTSVARALTTYGGAGLHHVAFGTSNAIRTAAHLAARGVPMLAIPDNYYEDVAARFGLDDAFVAQLRESNVLYDRDEQGGELLHAYTQQIGTRFFFEIVERRGGYDGYGVANTPVRNAAHAWVRALAQQ</sequence>
<dbReference type="InterPro" id="IPR029068">
    <property type="entry name" value="Glyas_Bleomycin-R_OHBP_Dase"/>
</dbReference>
<gene>
    <name evidence="3" type="ORF">D7S86_11850</name>
</gene>
<dbReference type="PROSITE" id="PS51819">
    <property type="entry name" value="VOC"/>
    <property type="match status" value="2"/>
</dbReference>
<dbReference type="GO" id="GO:0046279">
    <property type="term" value="P:3,4-dihydroxybenzoate biosynthetic process"/>
    <property type="evidence" value="ECO:0007669"/>
    <property type="project" value="UniProtKB-UniRule"/>
</dbReference>
<keyword evidence="3" id="KW-0670">Pyruvate</keyword>
<name>A0A494XZV9_9BURK</name>
<evidence type="ECO:0000313" key="4">
    <source>
        <dbReference type="Proteomes" id="UP000270342"/>
    </source>
</evidence>
<evidence type="ECO:0000313" key="3">
    <source>
        <dbReference type="EMBL" id="RKP56045.1"/>
    </source>
</evidence>
<dbReference type="Pfam" id="PF01261">
    <property type="entry name" value="AP_endonuc_2"/>
    <property type="match status" value="1"/>
</dbReference>
<dbReference type="InterPro" id="IPR043700">
    <property type="entry name" value="DSD"/>
</dbReference>
<dbReference type="SUPFAM" id="SSF54593">
    <property type="entry name" value="Glyoxalase/Bleomycin resistance protein/Dihydroxybiphenyl dioxygenase"/>
    <property type="match status" value="1"/>
</dbReference>
<comment type="pathway">
    <text evidence="1">Aromatic compound metabolism; 3,4-dihydroxybenzoate biosynthesis.</text>
</comment>
<accession>A0A494XZV9</accession>
<dbReference type="GO" id="GO:0046565">
    <property type="term" value="F:3-dehydroshikimate dehydratase activity"/>
    <property type="evidence" value="ECO:0007669"/>
    <property type="project" value="UniProtKB-UniRule"/>
</dbReference>
<dbReference type="AlphaFoldDB" id="A0A494XZV9"/>
<dbReference type="SUPFAM" id="SSF51658">
    <property type="entry name" value="Xylose isomerase-like"/>
    <property type="match status" value="1"/>
</dbReference>
<dbReference type="GO" id="GO:0016853">
    <property type="term" value="F:isomerase activity"/>
    <property type="evidence" value="ECO:0007669"/>
    <property type="project" value="UniProtKB-KW"/>
</dbReference>
<dbReference type="RefSeq" id="WP_121086934.1">
    <property type="nucleotide sequence ID" value="NZ_RBZU01000004.1"/>
</dbReference>
<feature type="binding site" evidence="1">
    <location>
        <position position="134"/>
    </location>
    <ligand>
        <name>a divalent metal cation</name>
        <dbReference type="ChEBI" id="CHEBI:60240"/>
        <note>catalytic</note>
    </ligand>
</feature>
<dbReference type="OrthoDB" id="9780241at2"/>
<comment type="cofactor">
    <cofactor evidence="1">
        <name>a divalent metal cation</name>
        <dbReference type="ChEBI" id="CHEBI:60240"/>
    </cofactor>
</comment>
<evidence type="ECO:0000256" key="1">
    <source>
        <dbReference type="HAMAP-Rule" id="MF_02238"/>
    </source>
</evidence>
<feature type="domain" description="VOC" evidence="2">
    <location>
        <begin position="328"/>
        <end position="447"/>
    </location>
</feature>
<comment type="caution">
    <text evidence="3">The sequence shown here is derived from an EMBL/GenBank/DDBJ whole genome shotgun (WGS) entry which is preliminary data.</text>
</comment>
<dbReference type="Proteomes" id="UP000270342">
    <property type="component" value="Unassembled WGS sequence"/>
</dbReference>
<keyword evidence="1" id="KW-0456">Lyase</keyword>
<feature type="binding site" evidence="1">
    <location>
        <position position="239"/>
    </location>
    <ligand>
        <name>a divalent metal cation</name>
        <dbReference type="ChEBI" id="CHEBI:60240"/>
        <note>catalytic</note>
    </ligand>
</feature>
<feature type="binding site" evidence="1">
    <location>
        <position position="191"/>
    </location>
    <ligand>
        <name>a divalent metal cation</name>
        <dbReference type="ChEBI" id="CHEBI:60240"/>
        <note>catalytic</note>
    </ligand>
</feature>
<dbReference type="EMBL" id="RBZU01000004">
    <property type="protein sequence ID" value="RKP56045.1"/>
    <property type="molecule type" value="Genomic_DNA"/>
</dbReference>
<feature type="binding site" evidence="1">
    <location>
        <position position="556"/>
    </location>
    <ligand>
        <name>Mg(2+)</name>
        <dbReference type="ChEBI" id="CHEBI:18420"/>
    </ligand>
</feature>
<dbReference type="InterPro" id="IPR036237">
    <property type="entry name" value="Xyl_isomerase-like_sf"/>
</dbReference>
<dbReference type="InterPro" id="IPR050312">
    <property type="entry name" value="IolE/XylAMocC-like"/>
</dbReference>
<comment type="catalytic activity">
    <reaction evidence="1">
        <text>3-dehydroshikimate = 3,4-dihydroxybenzoate + H2O</text>
        <dbReference type="Rhea" id="RHEA:24848"/>
        <dbReference type="ChEBI" id="CHEBI:15377"/>
        <dbReference type="ChEBI" id="CHEBI:16630"/>
        <dbReference type="ChEBI" id="CHEBI:36241"/>
        <dbReference type="EC" id="4.2.1.118"/>
    </reaction>
</comment>
<reference evidence="3 4" key="1">
    <citation type="submission" date="2018-10" db="EMBL/GenBank/DDBJ databases">
        <title>Robbsia sp. DHC34, isolated from soil.</title>
        <authorList>
            <person name="Gao Z.-H."/>
            <person name="Qiu L.-H."/>
        </authorList>
    </citation>
    <scope>NUCLEOTIDE SEQUENCE [LARGE SCALE GENOMIC DNA]</scope>
    <source>
        <strain evidence="3 4">DHC34</strain>
    </source>
</reference>
<organism evidence="3 4">
    <name type="scientific">Pararobbsia silviterrae</name>
    <dbReference type="NCBI Taxonomy" id="1792498"/>
    <lineage>
        <taxon>Bacteria</taxon>
        <taxon>Pseudomonadati</taxon>
        <taxon>Pseudomonadota</taxon>
        <taxon>Betaproteobacteria</taxon>
        <taxon>Burkholderiales</taxon>
        <taxon>Burkholderiaceae</taxon>
        <taxon>Pararobbsia</taxon>
    </lineage>
</organism>
<dbReference type="UniPathway" id="UPA00088"/>
<dbReference type="PANTHER" id="PTHR12110:SF21">
    <property type="entry name" value="XYLOSE ISOMERASE-LIKE TIM BARREL DOMAIN-CONTAINING PROTEIN"/>
    <property type="match status" value="1"/>
</dbReference>
<evidence type="ECO:0000259" key="2">
    <source>
        <dbReference type="PROSITE" id="PS51819"/>
    </source>
</evidence>
<comment type="similarity">
    <text evidence="1">Belongs to the bacterial two-domain DSD family.</text>
</comment>
<dbReference type="InterPro" id="IPR013022">
    <property type="entry name" value="Xyl_isomerase-like_TIM-brl"/>
</dbReference>
<dbReference type="Gene3D" id="3.20.20.150">
    <property type="entry name" value="Divalent-metal-dependent TIM barrel enzymes"/>
    <property type="match status" value="1"/>
</dbReference>
<proteinExistence type="inferred from homology"/>
<dbReference type="PANTHER" id="PTHR12110">
    <property type="entry name" value="HYDROXYPYRUVATE ISOMERASE"/>
    <property type="match status" value="1"/>
</dbReference>
<dbReference type="InterPro" id="IPR037523">
    <property type="entry name" value="VOC_core"/>
</dbReference>
<dbReference type="Gene3D" id="3.10.180.10">
    <property type="entry name" value="2,3-Dihydroxybiphenyl 1,2-Dioxygenase, domain 1"/>
    <property type="match status" value="2"/>
</dbReference>
<protein>
    <recommendedName>
        <fullName evidence="1">3-dehydroshikimate dehydratase</fullName>
        <shortName evidence="1">DSD</shortName>
        <ecNumber evidence="1">4.2.1.118</ecNumber>
    </recommendedName>
</protein>
<feature type="binding site" evidence="1">
    <location>
        <position position="165"/>
    </location>
    <ligand>
        <name>a divalent metal cation</name>
        <dbReference type="ChEBI" id="CHEBI:60240"/>
        <note>catalytic</note>
    </ligand>
</feature>
<dbReference type="GO" id="GO:0046872">
    <property type="term" value="F:metal ion binding"/>
    <property type="evidence" value="ECO:0007669"/>
    <property type="project" value="UniProtKB-UniRule"/>
</dbReference>
<dbReference type="HAMAP" id="MF_02238">
    <property type="entry name" value="DSD"/>
    <property type="match status" value="1"/>
</dbReference>
<feature type="binding site" evidence="1">
    <location>
        <position position="478"/>
    </location>
    <ligand>
        <name>Mg(2+)</name>
        <dbReference type="ChEBI" id="CHEBI:18420"/>
    </ligand>
</feature>
<feature type="domain" description="VOC" evidence="2">
    <location>
        <begin position="475"/>
        <end position="606"/>
    </location>
</feature>
<dbReference type="Pfam" id="PF00903">
    <property type="entry name" value="Glyoxalase"/>
    <property type="match status" value="1"/>
</dbReference>
<keyword evidence="3" id="KW-0413">Isomerase</keyword>
<dbReference type="EC" id="4.2.1.118" evidence="1"/>
<comment type="function">
    <text evidence="1">Catalyzes the conversion of 3-dehydroshikimate to protocatechuate (3,4-dihydroxybenzoate), a common intermediate of quinate and shikimate degradation pathways.</text>
</comment>
<keyword evidence="4" id="KW-1185">Reference proteome</keyword>
<dbReference type="InterPro" id="IPR004360">
    <property type="entry name" value="Glyas_Fos-R_dOase_dom"/>
</dbReference>
<dbReference type="Pfam" id="PF14696">
    <property type="entry name" value="Glyoxalase_5"/>
    <property type="match status" value="1"/>
</dbReference>
<feature type="binding site" evidence="1">
    <location>
        <position position="634"/>
    </location>
    <ligand>
        <name>Mg(2+)</name>
        <dbReference type="ChEBI" id="CHEBI:18420"/>
    </ligand>
</feature>
<keyword evidence="1" id="KW-0479">Metal-binding</keyword>